<evidence type="ECO:0000313" key="2">
    <source>
        <dbReference type="Proteomes" id="UP000245507"/>
    </source>
</evidence>
<evidence type="ECO:0000313" key="1">
    <source>
        <dbReference type="EMBL" id="PWN04251.1"/>
    </source>
</evidence>
<name>A0A316TKU8_9ACTN</name>
<reference evidence="1 2" key="1">
    <citation type="submission" date="2018-05" db="EMBL/GenBank/DDBJ databases">
        <title>Nocardioides silvaticus genome.</title>
        <authorList>
            <person name="Li C."/>
            <person name="Wang G."/>
        </authorList>
    </citation>
    <scope>NUCLEOTIDE SEQUENCE [LARGE SCALE GENOMIC DNA]</scope>
    <source>
        <strain evidence="1 2">CCTCC AB 2018079</strain>
    </source>
</reference>
<dbReference type="InterPro" id="IPR045941">
    <property type="entry name" value="DUF6361"/>
</dbReference>
<dbReference type="Pfam" id="PF19888">
    <property type="entry name" value="DUF6361"/>
    <property type="match status" value="1"/>
</dbReference>
<keyword evidence="2" id="KW-1185">Reference proteome</keyword>
<dbReference type="AlphaFoldDB" id="A0A316TKU8"/>
<dbReference type="EMBL" id="QGDD01000001">
    <property type="protein sequence ID" value="PWN04251.1"/>
    <property type="molecule type" value="Genomic_DNA"/>
</dbReference>
<comment type="caution">
    <text evidence="1">The sequence shown here is derived from an EMBL/GenBank/DDBJ whole genome shotgun (WGS) entry which is preliminary data.</text>
</comment>
<organism evidence="1 2">
    <name type="scientific">Nocardioides silvaticus</name>
    <dbReference type="NCBI Taxonomy" id="2201891"/>
    <lineage>
        <taxon>Bacteria</taxon>
        <taxon>Bacillati</taxon>
        <taxon>Actinomycetota</taxon>
        <taxon>Actinomycetes</taxon>
        <taxon>Propionibacteriales</taxon>
        <taxon>Nocardioidaceae</taxon>
        <taxon>Nocardioides</taxon>
    </lineage>
</organism>
<dbReference type="Proteomes" id="UP000245507">
    <property type="component" value="Unassembled WGS sequence"/>
</dbReference>
<sequence>MSSLFGWMDQDDAQRAAMNEIVMMFQDQGSVDELGIGAVRDAFSNHFFPGTSVLHTRVRYLLFVPWLLRDAGRRGHSLDQAKHELRQAEVRLIRSLLAGNETTGVIGSQAQDRLKTMPSQVYWPALQRYGVVRWSLGIEGHLRRMAGRAAHRSDVTAGDAADALGPDLGLDDELPTAPDELLSATTFDLNVDEARYLQGVFARLPGDSLLSRFATRPHEAVGERIWTSPALERLPDTQKLQVDHSRRLHHAWHGAPLLYNLMLAQLVSDDALVEEYDTRLKEWEAELKEHRVFEGWDRFGFWSLVRGLNPRLRSSTQSFVEDWFALAESGRYTSSHARALVRQREIFLKGRRSRLLDAQARESWTPGAGTGRLGYRWGIATSFLADIHTGLTSAEDTEGAA</sequence>
<dbReference type="RefSeq" id="WP_109691758.1">
    <property type="nucleotide sequence ID" value="NZ_QGDD01000001.1"/>
</dbReference>
<gene>
    <name evidence="1" type="ORF">DJ010_00935</name>
</gene>
<protein>
    <submittedName>
        <fullName evidence="1">Uncharacterized protein</fullName>
    </submittedName>
</protein>
<accession>A0A316TKU8</accession>
<proteinExistence type="predicted"/>